<keyword evidence="16" id="KW-0675">Receptor</keyword>
<feature type="domain" description="TonB-dependent receptor-like beta-barrel" evidence="14">
    <location>
        <begin position="273"/>
        <end position="804"/>
    </location>
</feature>
<comment type="subcellular location">
    <subcellularLocation>
        <location evidence="1 11">Cell outer membrane</location>
        <topology evidence="1 11">Multi-pass membrane protein</topology>
    </subcellularLocation>
</comment>
<dbReference type="EMBL" id="CP059851">
    <property type="protein sequence ID" value="QMW22503.1"/>
    <property type="molecule type" value="Genomic_DNA"/>
</dbReference>
<dbReference type="Gene3D" id="2.40.170.20">
    <property type="entry name" value="TonB-dependent receptor, beta-barrel domain"/>
    <property type="match status" value="1"/>
</dbReference>
<comment type="similarity">
    <text evidence="11 12">Belongs to the TonB-dependent receptor family.</text>
</comment>
<dbReference type="RefSeq" id="WP_182295454.1">
    <property type="nucleotide sequence ID" value="NZ_CP059851.1"/>
</dbReference>
<dbReference type="InterPro" id="IPR039426">
    <property type="entry name" value="TonB-dep_rcpt-like"/>
</dbReference>
<proteinExistence type="inferred from homology"/>
<evidence type="ECO:0000256" key="12">
    <source>
        <dbReference type="RuleBase" id="RU003357"/>
    </source>
</evidence>
<dbReference type="Pfam" id="PF07715">
    <property type="entry name" value="Plug"/>
    <property type="match status" value="1"/>
</dbReference>
<dbReference type="Pfam" id="PF00593">
    <property type="entry name" value="TonB_dep_Rec_b-barrel"/>
    <property type="match status" value="1"/>
</dbReference>
<accession>A0A7G5IGL1</accession>
<name>A0A7G5IGL1_9SPHN</name>
<dbReference type="KEGG" id="sand:H3309_14370"/>
<evidence type="ECO:0000256" key="3">
    <source>
        <dbReference type="ARBA" id="ARBA00022452"/>
    </source>
</evidence>
<dbReference type="InterPro" id="IPR000531">
    <property type="entry name" value="Beta-barrel_TonB"/>
</dbReference>
<evidence type="ECO:0000256" key="1">
    <source>
        <dbReference type="ARBA" id="ARBA00004571"/>
    </source>
</evidence>
<evidence type="ECO:0000256" key="6">
    <source>
        <dbReference type="ARBA" id="ARBA00023004"/>
    </source>
</evidence>
<evidence type="ECO:0000256" key="2">
    <source>
        <dbReference type="ARBA" id="ARBA00022448"/>
    </source>
</evidence>
<organism evidence="16 17">
    <name type="scientific">Sandaracinobacteroides saxicola</name>
    <dbReference type="NCBI Taxonomy" id="2759707"/>
    <lineage>
        <taxon>Bacteria</taxon>
        <taxon>Pseudomonadati</taxon>
        <taxon>Pseudomonadota</taxon>
        <taxon>Alphaproteobacteria</taxon>
        <taxon>Sphingomonadales</taxon>
        <taxon>Sphingosinicellaceae</taxon>
        <taxon>Sandaracinobacteroides</taxon>
    </lineage>
</organism>
<keyword evidence="13" id="KW-0732">Signal</keyword>
<evidence type="ECO:0000256" key="8">
    <source>
        <dbReference type="ARBA" id="ARBA00023077"/>
    </source>
</evidence>
<feature type="signal peptide" evidence="13">
    <location>
        <begin position="1"/>
        <end position="20"/>
    </location>
</feature>
<keyword evidence="9 11" id="KW-0472">Membrane</keyword>
<keyword evidence="4" id="KW-0410">Iron transport</keyword>
<evidence type="ECO:0000256" key="11">
    <source>
        <dbReference type="PROSITE-ProRule" id="PRU01360"/>
    </source>
</evidence>
<evidence type="ECO:0000259" key="14">
    <source>
        <dbReference type="Pfam" id="PF00593"/>
    </source>
</evidence>
<dbReference type="GO" id="GO:0009279">
    <property type="term" value="C:cell outer membrane"/>
    <property type="evidence" value="ECO:0007669"/>
    <property type="project" value="UniProtKB-SubCell"/>
</dbReference>
<keyword evidence="5 11" id="KW-0812">Transmembrane</keyword>
<dbReference type="InterPro" id="IPR036942">
    <property type="entry name" value="Beta-barrel_TonB_sf"/>
</dbReference>
<keyword evidence="7" id="KW-0406">Ion transport</keyword>
<dbReference type="PANTHER" id="PTHR32552">
    <property type="entry name" value="FERRICHROME IRON RECEPTOR-RELATED"/>
    <property type="match status" value="1"/>
</dbReference>
<evidence type="ECO:0000313" key="17">
    <source>
        <dbReference type="Proteomes" id="UP000515292"/>
    </source>
</evidence>
<reference evidence="16 17" key="1">
    <citation type="submission" date="2020-07" db="EMBL/GenBank/DDBJ databases">
        <title>Complete genome sequence for Sandaracinobacter sp. M6.</title>
        <authorList>
            <person name="Tang Y."/>
            <person name="Liu Q."/>
            <person name="Guo Z."/>
            <person name="Lei P."/>
            <person name="Huang B."/>
        </authorList>
    </citation>
    <scope>NUCLEOTIDE SEQUENCE [LARGE SCALE GENOMIC DNA]</scope>
    <source>
        <strain evidence="16 17">M6</strain>
    </source>
</reference>
<evidence type="ECO:0000313" key="16">
    <source>
        <dbReference type="EMBL" id="QMW22503.1"/>
    </source>
</evidence>
<dbReference type="PROSITE" id="PS52016">
    <property type="entry name" value="TONB_DEPENDENT_REC_3"/>
    <property type="match status" value="1"/>
</dbReference>
<dbReference type="InterPro" id="IPR012910">
    <property type="entry name" value="Plug_dom"/>
</dbReference>
<keyword evidence="3 11" id="KW-1134">Transmembrane beta strand</keyword>
<dbReference type="GO" id="GO:0006826">
    <property type="term" value="P:iron ion transport"/>
    <property type="evidence" value="ECO:0007669"/>
    <property type="project" value="UniProtKB-KW"/>
</dbReference>
<gene>
    <name evidence="16" type="ORF">H3309_14370</name>
</gene>
<evidence type="ECO:0000256" key="9">
    <source>
        <dbReference type="ARBA" id="ARBA00023136"/>
    </source>
</evidence>
<protein>
    <submittedName>
        <fullName evidence="16">TonB-dependent receptor</fullName>
    </submittedName>
</protein>
<evidence type="ECO:0000256" key="13">
    <source>
        <dbReference type="SAM" id="SignalP"/>
    </source>
</evidence>
<dbReference type="Proteomes" id="UP000515292">
    <property type="component" value="Chromosome"/>
</dbReference>
<evidence type="ECO:0000256" key="10">
    <source>
        <dbReference type="ARBA" id="ARBA00023237"/>
    </source>
</evidence>
<sequence length="835" mass="90478">MTRTLLLSTAMLLATGAAQAQTPPATQAAAPDTGLEDIVVTAQRRNEAVQDVPIAVSAFSAASLEAKGITQTLNLISYVPNMFGSNNTGLGSANAYYIRGLGNTETIATFDPPVGTYIDDVYMSRQNANNFSFFDLERIEVLRGPQGTLFGRNTTGGAVNAILKKPSDTLGGYLEAGYGSYDKVLLRGSVDLPMSEMVQFKISGYYADDRGYAYNSTTKEHTNDNDMAGLRGAVQLKITEGLTWNAAVAYMRNDGENLLNWPDDPRNTANSGGRFLTTGMVQNYTAASPSPYVGLGVTGRKAGFGLGNKTDTMLYTSNIEYRGEQHTLNLITGVIDMRQKFALDFADGRGLPNIANPNPAVTGYTLGGFAILNDGKHKQVTQEIKLNGKLFGDFVDYVVGGYFYDEKNTTDFADVFTLPFAAPPRGFPLLLADRTLNNNTTAKAGYAQFDLNVTEQLKLTAGIRYTDEKKTFQISDNRASCAANPLPIGCLNNNLVASNGVAIPTTQRTKLWTPRFALNFKPNDDVLLFASATRGFKSGGWNARGTRRDTLLPFDPEVVWSYEVGAKTEWLDRRLRVNLTGFVLDTKALQTPSAFVNPSDGSVTFITQNFADYQNKGLELEITAVPVEGLNVFLNVGYQDDKYKVDPSLAPNRYGVKSVRQQQADCKAQLAAGRVPLAPAGASNAPDCAAGIVDANGNIATPVRTPDWSLALGASYDFAMPSAGIIVTPSVNAAYRSRLETGTANATIYSGQVRSTATGTLFPTNPFSGDFITGSRTNGFWQVNASLTLRTDDNNWTVAVECSNCFDKYYAQSSLVNYTYISPPRSWMVRAKRNF</sequence>
<feature type="chain" id="PRO_5028937606" evidence="13">
    <location>
        <begin position="21"/>
        <end position="835"/>
    </location>
</feature>
<keyword evidence="6" id="KW-0408">Iron</keyword>
<keyword evidence="8 12" id="KW-0798">TonB box</keyword>
<feature type="domain" description="TonB-dependent receptor plug" evidence="15">
    <location>
        <begin position="49"/>
        <end position="158"/>
    </location>
</feature>
<dbReference type="AlphaFoldDB" id="A0A7G5IGL1"/>
<evidence type="ECO:0000259" key="15">
    <source>
        <dbReference type="Pfam" id="PF07715"/>
    </source>
</evidence>
<keyword evidence="17" id="KW-1185">Reference proteome</keyword>
<dbReference type="SUPFAM" id="SSF56935">
    <property type="entry name" value="Porins"/>
    <property type="match status" value="1"/>
</dbReference>
<evidence type="ECO:0000256" key="4">
    <source>
        <dbReference type="ARBA" id="ARBA00022496"/>
    </source>
</evidence>
<dbReference type="PANTHER" id="PTHR32552:SF81">
    <property type="entry name" value="TONB-DEPENDENT OUTER MEMBRANE RECEPTOR"/>
    <property type="match status" value="1"/>
</dbReference>
<evidence type="ECO:0000256" key="5">
    <source>
        <dbReference type="ARBA" id="ARBA00022692"/>
    </source>
</evidence>
<evidence type="ECO:0000256" key="7">
    <source>
        <dbReference type="ARBA" id="ARBA00023065"/>
    </source>
</evidence>
<keyword evidence="2 11" id="KW-0813">Transport</keyword>
<keyword evidence="10 11" id="KW-0998">Cell outer membrane</keyword>